<dbReference type="GO" id="GO:0008784">
    <property type="term" value="F:alanine racemase activity"/>
    <property type="evidence" value="ECO:0007669"/>
    <property type="project" value="UniProtKB-UniRule"/>
</dbReference>
<dbReference type="OrthoDB" id="9813814at2"/>
<feature type="domain" description="Alanine racemase C-terminal" evidence="10">
    <location>
        <begin position="242"/>
        <end position="365"/>
    </location>
</feature>
<protein>
    <recommendedName>
        <fullName evidence="4 7">Alanine racemase</fullName>
        <ecNumber evidence="4 7">5.1.1.1</ecNumber>
    </recommendedName>
</protein>
<evidence type="ECO:0000256" key="6">
    <source>
        <dbReference type="ARBA" id="ARBA00023235"/>
    </source>
</evidence>
<dbReference type="Pfam" id="PF00842">
    <property type="entry name" value="Ala_racemase_C"/>
    <property type="match status" value="1"/>
</dbReference>
<dbReference type="GO" id="GO:0030632">
    <property type="term" value="P:D-alanine biosynthetic process"/>
    <property type="evidence" value="ECO:0007669"/>
    <property type="project" value="UniProtKB-UniRule"/>
</dbReference>
<dbReference type="GO" id="GO:0030170">
    <property type="term" value="F:pyridoxal phosphate binding"/>
    <property type="evidence" value="ECO:0007669"/>
    <property type="project" value="UniProtKB-UniRule"/>
</dbReference>
<dbReference type="PANTHER" id="PTHR30511">
    <property type="entry name" value="ALANINE RACEMASE"/>
    <property type="match status" value="1"/>
</dbReference>
<proteinExistence type="inferred from homology"/>
<dbReference type="AlphaFoldDB" id="A0A2U2BTN3"/>
<dbReference type="InterPro" id="IPR001608">
    <property type="entry name" value="Ala_racemase_N"/>
</dbReference>
<reference evidence="12" key="1">
    <citation type="submission" date="2018-05" db="EMBL/GenBank/DDBJ databases">
        <authorList>
            <person name="Liu B.-T."/>
        </authorList>
    </citation>
    <scope>NUCLEOTIDE SEQUENCE [LARGE SCALE GENOMIC DNA]</scope>
    <source>
        <strain evidence="12">WD6-1</strain>
    </source>
</reference>
<dbReference type="PRINTS" id="PR00992">
    <property type="entry name" value="ALARACEMASE"/>
</dbReference>
<feature type="modified residue" description="N6-(pyridoxal phosphate)lysine" evidence="7 8">
    <location>
        <position position="46"/>
    </location>
</feature>
<evidence type="ECO:0000313" key="12">
    <source>
        <dbReference type="Proteomes" id="UP000245168"/>
    </source>
</evidence>
<dbReference type="EC" id="5.1.1.1" evidence="4 7"/>
<evidence type="ECO:0000256" key="5">
    <source>
        <dbReference type="ARBA" id="ARBA00022898"/>
    </source>
</evidence>
<comment type="function">
    <text evidence="7">Catalyzes the interconversion of L-alanine and D-alanine. May also act on other amino acids.</text>
</comment>
<dbReference type="InterPro" id="IPR000821">
    <property type="entry name" value="Ala_racemase"/>
</dbReference>
<dbReference type="InterPro" id="IPR029066">
    <property type="entry name" value="PLP-binding_barrel"/>
</dbReference>
<dbReference type="InterPro" id="IPR009006">
    <property type="entry name" value="Ala_racemase/Decarboxylase_C"/>
</dbReference>
<dbReference type="HAMAP" id="MF_01201">
    <property type="entry name" value="Ala_racemase"/>
    <property type="match status" value="1"/>
</dbReference>
<dbReference type="SUPFAM" id="SSF51419">
    <property type="entry name" value="PLP-binding barrel"/>
    <property type="match status" value="1"/>
</dbReference>
<organism evidence="11 12">
    <name type="scientific">Marinicauda salina</name>
    <dbReference type="NCBI Taxonomy" id="2135793"/>
    <lineage>
        <taxon>Bacteria</taxon>
        <taxon>Pseudomonadati</taxon>
        <taxon>Pseudomonadota</taxon>
        <taxon>Alphaproteobacteria</taxon>
        <taxon>Maricaulales</taxon>
        <taxon>Maricaulaceae</taxon>
        <taxon>Marinicauda</taxon>
    </lineage>
</organism>
<feature type="binding site" evidence="7 9">
    <location>
        <position position="141"/>
    </location>
    <ligand>
        <name>substrate</name>
    </ligand>
</feature>
<name>A0A2U2BTN3_9PROT</name>
<comment type="similarity">
    <text evidence="3 7">Belongs to the alanine racemase family.</text>
</comment>
<dbReference type="InterPro" id="IPR020622">
    <property type="entry name" value="Ala_racemase_pyridoxalP-BS"/>
</dbReference>
<feature type="active site" description="Proton acceptor; specific for D-alanine" evidence="7">
    <location>
        <position position="46"/>
    </location>
</feature>
<dbReference type="Gene3D" id="2.40.37.10">
    <property type="entry name" value="Lyase, Ornithine Decarboxylase, Chain A, domain 1"/>
    <property type="match status" value="1"/>
</dbReference>
<evidence type="ECO:0000256" key="8">
    <source>
        <dbReference type="PIRSR" id="PIRSR600821-50"/>
    </source>
</evidence>
<evidence type="ECO:0000256" key="9">
    <source>
        <dbReference type="PIRSR" id="PIRSR600821-52"/>
    </source>
</evidence>
<keyword evidence="12" id="KW-1185">Reference proteome</keyword>
<evidence type="ECO:0000256" key="1">
    <source>
        <dbReference type="ARBA" id="ARBA00000316"/>
    </source>
</evidence>
<evidence type="ECO:0000259" key="10">
    <source>
        <dbReference type="SMART" id="SM01005"/>
    </source>
</evidence>
<dbReference type="PROSITE" id="PS00395">
    <property type="entry name" value="ALANINE_RACEMASE"/>
    <property type="match status" value="1"/>
</dbReference>
<keyword evidence="5 7" id="KW-0663">Pyridoxal phosphate</keyword>
<comment type="cofactor">
    <cofactor evidence="2 7 8">
        <name>pyridoxal 5'-phosphate</name>
        <dbReference type="ChEBI" id="CHEBI:597326"/>
    </cofactor>
</comment>
<evidence type="ECO:0000256" key="7">
    <source>
        <dbReference type="HAMAP-Rule" id="MF_01201"/>
    </source>
</evidence>
<comment type="catalytic activity">
    <reaction evidence="1 7">
        <text>L-alanine = D-alanine</text>
        <dbReference type="Rhea" id="RHEA:20249"/>
        <dbReference type="ChEBI" id="CHEBI:57416"/>
        <dbReference type="ChEBI" id="CHEBI:57972"/>
        <dbReference type="EC" id="5.1.1.1"/>
    </reaction>
</comment>
<dbReference type="CDD" id="cd00430">
    <property type="entry name" value="PLPDE_III_AR"/>
    <property type="match status" value="1"/>
</dbReference>
<dbReference type="GO" id="GO:0005829">
    <property type="term" value="C:cytosol"/>
    <property type="evidence" value="ECO:0007669"/>
    <property type="project" value="TreeGrafter"/>
</dbReference>
<dbReference type="PANTHER" id="PTHR30511:SF0">
    <property type="entry name" value="ALANINE RACEMASE, CATABOLIC-RELATED"/>
    <property type="match status" value="1"/>
</dbReference>
<dbReference type="EMBL" id="QEXV01000003">
    <property type="protein sequence ID" value="PWE17360.1"/>
    <property type="molecule type" value="Genomic_DNA"/>
</dbReference>
<dbReference type="Gene3D" id="3.20.20.10">
    <property type="entry name" value="Alanine racemase"/>
    <property type="match status" value="1"/>
</dbReference>
<evidence type="ECO:0000256" key="4">
    <source>
        <dbReference type="ARBA" id="ARBA00013089"/>
    </source>
</evidence>
<dbReference type="SUPFAM" id="SSF50621">
    <property type="entry name" value="Alanine racemase C-terminal domain-like"/>
    <property type="match status" value="1"/>
</dbReference>
<evidence type="ECO:0000256" key="2">
    <source>
        <dbReference type="ARBA" id="ARBA00001933"/>
    </source>
</evidence>
<dbReference type="UniPathway" id="UPA00042">
    <property type="reaction ID" value="UER00497"/>
</dbReference>
<feature type="binding site" evidence="7 9">
    <location>
        <position position="311"/>
    </location>
    <ligand>
        <name>substrate</name>
    </ligand>
</feature>
<dbReference type="Proteomes" id="UP000245168">
    <property type="component" value="Unassembled WGS sequence"/>
</dbReference>
<dbReference type="SMART" id="SM01005">
    <property type="entry name" value="Ala_racemase_C"/>
    <property type="match status" value="1"/>
</dbReference>
<comment type="caution">
    <text evidence="11">The sequence shown here is derived from an EMBL/GenBank/DDBJ whole genome shotgun (WGS) entry which is preliminary data.</text>
</comment>
<dbReference type="InterPro" id="IPR011079">
    <property type="entry name" value="Ala_racemase_C"/>
</dbReference>
<evidence type="ECO:0000313" key="11">
    <source>
        <dbReference type="EMBL" id="PWE17360.1"/>
    </source>
</evidence>
<comment type="pathway">
    <text evidence="7">Amino-acid biosynthesis; D-alanine biosynthesis; D-alanine from L-alanine: step 1/1.</text>
</comment>
<sequence length="368" mass="38487">MSADFASSAAGSTSAPRLIIDRDALARNYARLVERAAPAQVAAVVKADAYGLGAAAIAPRLAREGCRAFFVATAEEGANLRAAIGHREAEIFVFNGYMPGDAALYPEHRLTAILNDPDQLELFAAEQTGPCAIHVDSGINRLGFSTAQVEALAARADLLERLDLRLVLSHLACADEPDHPMNREQLSRFTAAAGRLPATRLSLANTGGVLLGADYHLDMARPGIGLYGGSPFAEADHPFEPVVRVEAPVLQVRALEPGDAVGYGATYVADRQRSAATVALGYADGLPRAVGGSGYGRIAGRKAPVLGRISMDLTVLDVTGLEADAAPGSPAVFLGEDLDAIARAAGTIGYELLTRLGARFQRVYEGAA</sequence>
<gene>
    <name evidence="11" type="primary">alr</name>
    <name evidence="11" type="ORF">DDZ18_06655</name>
</gene>
<dbReference type="NCBIfam" id="TIGR00492">
    <property type="entry name" value="alr"/>
    <property type="match status" value="1"/>
</dbReference>
<dbReference type="Pfam" id="PF01168">
    <property type="entry name" value="Ala_racemase_N"/>
    <property type="match status" value="1"/>
</dbReference>
<keyword evidence="6 7" id="KW-0413">Isomerase</keyword>
<feature type="active site" description="Proton acceptor; specific for L-alanine" evidence="7">
    <location>
        <position position="263"/>
    </location>
</feature>
<accession>A0A2U2BTN3</accession>
<evidence type="ECO:0000256" key="3">
    <source>
        <dbReference type="ARBA" id="ARBA00007880"/>
    </source>
</evidence>